<dbReference type="AlphaFoldDB" id="A0A2M4D6Z8"/>
<feature type="signal peptide" evidence="1">
    <location>
        <begin position="1"/>
        <end position="24"/>
    </location>
</feature>
<keyword evidence="1" id="KW-0732">Signal</keyword>
<proteinExistence type="predicted"/>
<accession>A0A2M4D6Z8</accession>
<organism evidence="2">
    <name type="scientific">Anopheles darlingi</name>
    <name type="common">Mosquito</name>
    <dbReference type="NCBI Taxonomy" id="43151"/>
    <lineage>
        <taxon>Eukaryota</taxon>
        <taxon>Metazoa</taxon>
        <taxon>Ecdysozoa</taxon>
        <taxon>Arthropoda</taxon>
        <taxon>Hexapoda</taxon>
        <taxon>Insecta</taxon>
        <taxon>Pterygota</taxon>
        <taxon>Neoptera</taxon>
        <taxon>Endopterygota</taxon>
        <taxon>Diptera</taxon>
        <taxon>Nematocera</taxon>
        <taxon>Culicoidea</taxon>
        <taxon>Culicidae</taxon>
        <taxon>Anophelinae</taxon>
        <taxon>Anopheles</taxon>
    </lineage>
</organism>
<evidence type="ECO:0000313" key="2">
    <source>
        <dbReference type="EMBL" id="MBW73340.1"/>
    </source>
</evidence>
<evidence type="ECO:0000256" key="1">
    <source>
        <dbReference type="SAM" id="SignalP"/>
    </source>
</evidence>
<dbReference type="EMBL" id="GGFL01009162">
    <property type="protein sequence ID" value="MBW73340.1"/>
    <property type="molecule type" value="Transcribed_RNA"/>
</dbReference>
<name>A0A2M4D6Z8_ANODA</name>
<sequence length="178" mass="19508">MRPNLAAQSMICILISLVRKVVTADRTARCADTLPARRGRMTTRSVAWNWESAPRIRSFSRSCSATVSSLRMISLTVLKSLLIAYATRPPTAPPTNSPMGPPIIPPRKLPDPAMAAPLALLFIVTRIDSRSVSVPTASSSWRVLIGIIERKVLHNGWMDFTLRRASASSIHDHAVAQN</sequence>
<reference evidence="2" key="1">
    <citation type="submission" date="2018-01" db="EMBL/GenBank/DDBJ databases">
        <title>An insight into the sialome of Amazonian anophelines.</title>
        <authorList>
            <person name="Ribeiro J.M."/>
            <person name="Scarpassa V."/>
            <person name="Calvo E."/>
        </authorList>
    </citation>
    <scope>NUCLEOTIDE SEQUENCE</scope>
</reference>
<protein>
    <submittedName>
        <fullName evidence="2">Putative secreted protein</fullName>
    </submittedName>
</protein>
<feature type="chain" id="PRO_5014733949" evidence="1">
    <location>
        <begin position="25"/>
        <end position="178"/>
    </location>
</feature>